<evidence type="ECO:0000313" key="2">
    <source>
        <dbReference type="EMBL" id="EEG76441.1"/>
    </source>
</evidence>
<protein>
    <submittedName>
        <fullName evidence="2">Uncharacterized protein</fullName>
    </submittedName>
</protein>
<reference evidence="2 3" key="1">
    <citation type="submission" date="2009-02" db="EMBL/GenBank/DDBJ databases">
        <title>Sequencing of the draft genome and assembly of Dethiobacter alkaliphilus AHT 1.</title>
        <authorList>
            <consortium name="US DOE Joint Genome Institute (JGI-PGF)"/>
            <person name="Lucas S."/>
            <person name="Copeland A."/>
            <person name="Lapidus A."/>
            <person name="Glavina del Rio T."/>
            <person name="Dalin E."/>
            <person name="Tice H."/>
            <person name="Bruce D."/>
            <person name="Goodwin L."/>
            <person name="Pitluck S."/>
            <person name="Larimer F."/>
            <person name="Land M.L."/>
            <person name="Hauser L."/>
            <person name="Muyzer G."/>
        </authorList>
    </citation>
    <scope>NUCLEOTIDE SEQUENCE [LARGE SCALE GENOMIC DNA]</scope>
    <source>
        <strain evidence="2 3">AHT 1</strain>
    </source>
</reference>
<proteinExistence type="predicted"/>
<evidence type="ECO:0000313" key="3">
    <source>
        <dbReference type="Proteomes" id="UP000006443"/>
    </source>
</evidence>
<gene>
    <name evidence="2" type="ORF">DealDRAFT_2678</name>
</gene>
<organism evidence="2 3">
    <name type="scientific">Dethiobacter alkaliphilus AHT 1</name>
    <dbReference type="NCBI Taxonomy" id="555088"/>
    <lineage>
        <taxon>Bacteria</taxon>
        <taxon>Bacillati</taxon>
        <taxon>Bacillota</taxon>
        <taxon>Dethiobacteria</taxon>
        <taxon>Dethiobacterales</taxon>
        <taxon>Dethiobacteraceae</taxon>
        <taxon>Dethiobacter</taxon>
    </lineage>
</organism>
<keyword evidence="1" id="KW-0175">Coiled coil</keyword>
<dbReference type="RefSeq" id="WP_008518326.1">
    <property type="nucleotide sequence ID" value="NZ_ACJM01000017.1"/>
</dbReference>
<dbReference type="AlphaFoldDB" id="C0GJL9"/>
<dbReference type="EMBL" id="ACJM01000017">
    <property type="protein sequence ID" value="EEG76441.1"/>
    <property type="molecule type" value="Genomic_DNA"/>
</dbReference>
<dbReference type="STRING" id="555088.DealDRAFT_2678"/>
<dbReference type="Proteomes" id="UP000006443">
    <property type="component" value="Unassembled WGS sequence"/>
</dbReference>
<name>C0GJL9_DETAL</name>
<accession>C0GJL9</accession>
<comment type="caution">
    <text evidence="2">The sequence shown here is derived from an EMBL/GenBank/DDBJ whole genome shotgun (WGS) entry which is preliminary data.</text>
</comment>
<evidence type="ECO:0000256" key="1">
    <source>
        <dbReference type="SAM" id="Coils"/>
    </source>
</evidence>
<feature type="coiled-coil region" evidence="1">
    <location>
        <begin position="8"/>
        <end position="53"/>
    </location>
</feature>
<sequence>MTVQMWEQKDLQENIENLHGAIKEQQQLAEQALQQTLQKAAALQAQLQKIKAMHAQVLAMQEVLEEQGPRNNPQFLLEMVKQLANSVQEQQEDSQKQVTQALQLAVSALSESQGALSENRCFSQMAQMVKECEIMMQQNHTHQNHIH</sequence>
<keyword evidence="3" id="KW-1185">Reference proteome</keyword>